<dbReference type="AlphaFoldDB" id="G0MHX3"/>
<dbReference type="PROSITE" id="PS01208">
    <property type="entry name" value="VWFC_1"/>
    <property type="match status" value="1"/>
</dbReference>
<dbReference type="OMA" id="NEKFNCC"/>
<feature type="signal peptide" evidence="5">
    <location>
        <begin position="1"/>
        <end position="19"/>
    </location>
</feature>
<dbReference type="GO" id="GO:0005509">
    <property type="term" value="F:calcium ion binding"/>
    <property type="evidence" value="ECO:0007669"/>
    <property type="project" value="InterPro"/>
</dbReference>
<proteinExistence type="predicted"/>
<dbReference type="InterPro" id="IPR018097">
    <property type="entry name" value="EGF_Ca-bd_CS"/>
</dbReference>
<dbReference type="Gene3D" id="2.10.25.10">
    <property type="entry name" value="Laminin"/>
    <property type="match status" value="2"/>
</dbReference>
<dbReference type="SMART" id="SM00214">
    <property type="entry name" value="VWC"/>
    <property type="match status" value="2"/>
</dbReference>
<gene>
    <name evidence="7" type="ORF">CAEBREN_15621</name>
</gene>
<dbReference type="InterPro" id="IPR001881">
    <property type="entry name" value="EGF-like_Ca-bd_dom"/>
</dbReference>
<dbReference type="InterPro" id="IPR000742">
    <property type="entry name" value="EGF"/>
</dbReference>
<dbReference type="PANTHER" id="PTHR24042:SF5">
    <property type="entry name" value="EGF-LIKE CALCIUM-BINDING DOMAIN-CONTAINING PROTEIN"/>
    <property type="match status" value="1"/>
</dbReference>
<evidence type="ECO:0000259" key="6">
    <source>
        <dbReference type="PROSITE" id="PS50026"/>
    </source>
</evidence>
<dbReference type="InterPro" id="IPR001007">
    <property type="entry name" value="VWF_dom"/>
</dbReference>
<dbReference type="InterPro" id="IPR051586">
    <property type="entry name" value="PKC-binding_NELL"/>
</dbReference>
<dbReference type="STRING" id="135651.G0MHX3"/>
<dbReference type="Pfam" id="PF00008">
    <property type="entry name" value="EGF"/>
    <property type="match status" value="1"/>
</dbReference>
<sequence length="430" mass="48314">MWAHHLVIPLLLLTSISQCQVDRSPSMLAHYLNLLSIGESWIAVTFDTNSNGTLFLAKNADRRLEVGISNKTIYMIHPISGSKIQHSNWEKRHVIDFDSIGQIGPSMELIITFQHNHIHVYDGCDEIFAGFEPHLLLSLVHAKVKVVDNWLGPQPSYFAIGSGWPIGQKCRLHGVKKKYAQSYSEEIEKSYQPSTVGDMNEIFFEQVVIAPPGFQGCKINNALLQINETKILDCNICTCLDRDDVTCRVVECPAVKCEHPVIRKEDCCPTCGEQCFYENHKIPNSHGEVFWPGDCYRCQCWDTKVQCSSEYATCEPPSCPEEDWVYNEKFNCCPKCRDFARFCAVNPCHKDASCTDSKRGPKCSCNTGFQGNGTFCEDIDECAFSQDIREQLGGCLAGSVCRNIPGSYKCDCLPGYQMIGENTCLPLIRV</sequence>
<dbReference type="CDD" id="cd00054">
    <property type="entry name" value="EGF_CA"/>
    <property type="match status" value="1"/>
</dbReference>
<dbReference type="PROSITE" id="PS50026">
    <property type="entry name" value="EGF_3"/>
    <property type="match status" value="2"/>
</dbReference>
<keyword evidence="8" id="KW-1185">Reference proteome</keyword>
<dbReference type="SMART" id="SM00181">
    <property type="entry name" value="EGF"/>
    <property type="match status" value="2"/>
</dbReference>
<dbReference type="InterPro" id="IPR049883">
    <property type="entry name" value="NOTCH1_EGF-like"/>
</dbReference>
<evidence type="ECO:0000256" key="2">
    <source>
        <dbReference type="ARBA" id="ARBA00023157"/>
    </source>
</evidence>
<dbReference type="eggNOG" id="KOG1216">
    <property type="taxonomic scope" value="Eukaryota"/>
</dbReference>
<dbReference type="Proteomes" id="UP000008068">
    <property type="component" value="Unassembled WGS sequence"/>
</dbReference>
<protein>
    <recommendedName>
        <fullName evidence="6">EGF-like domain-containing protein</fullName>
    </recommendedName>
</protein>
<comment type="caution">
    <text evidence="4">Lacks conserved residue(s) required for the propagation of feature annotation.</text>
</comment>
<dbReference type="OrthoDB" id="4062651at2759"/>
<dbReference type="GO" id="GO:0005615">
    <property type="term" value="C:extracellular space"/>
    <property type="evidence" value="ECO:0007669"/>
    <property type="project" value="TreeGrafter"/>
</dbReference>
<dbReference type="FunCoup" id="G0MHX3">
    <property type="interactions" value="1899"/>
</dbReference>
<evidence type="ECO:0000313" key="8">
    <source>
        <dbReference type="Proteomes" id="UP000008068"/>
    </source>
</evidence>
<dbReference type="EMBL" id="GL379795">
    <property type="protein sequence ID" value="EGT59512.1"/>
    <property type="molecule type" value="Genomic_DNA"/>
</dbReference>
<evidence type="ECO:0000256" key="4">
    <source>
        <dbReference type="PROSITE-ProRule" id="PRU00076"/>
    </source>
</evidence>
<keyword evidence="3" id="KW-0325">Glycoprotein</keyword>
<dbReference type="Gene3D" id="6.20.200.20">
    <property type="match status" value="1"/>
</dbReference>
<dbReference type="PROSITE" id="PS01187">
    <property type="entry name" value="EGF_CA"/>
    <property type="match status" value="1"/>
</dbReference>
<dbReference type="GO" id="GO:0008201">
    <property type="term" value="F:heparin binding"/>
    <property type="evidence" value="ECO:0007669"/>
    <property type="project" value="TreeGrafter"/>
</dbReference>
<keyword evidence="5" id="KW-0732">Signal</keyword>
<dbReference type="PROSITE" id="PS00010">
    <property type="entry name" value="ASX_HYDROXYL"/>
    <property type="match status" value="1"/>
</dbReference>
<evidence type="ECO:0000256" key="1">
    <source>
        <dbReference type="ARBA" id="ARBA00022536"/>
    </source>
</evidence>
<accession>G0MHX3</accession>
<keyword evidence="1 4" id="KW-0245">EGF-like domain</keyword>
<dbReference type="InterPro" id="IPR000152">
    <property type="entry name" value="EGF-type_Asp/Asn_hydroxyl_site"/>
</dbReference>
<feature type="chain" id="PRO_5003403255" description="EGF-like domain-containing protein" evidence="5">
    <location>
        <begin position="20"/>
        <end position="430"/>
    </location>
</feature>
<reference evidence="8" key="1">
    <citation type="submission" date="2011-07" db="EMBL/GenBank/DDBJ databases">
        <authorList>
            <consortium name="Caenorhabditis brenneri Sequencing and Analysis Consortium"/>
            <person name="Wilson R.K."/>
        </authorList>
    </citation>
    <scope>NUCLEOTIDE SEQUENCE [LARGE SCALE GENOMIC DNA]</scope>
    <source>
        <strain evidence="8">PB2801</strain>
    </source>
</reference>
<dbReference type="SMART" id="SM00179">
    <property type="entry name" value="EGF_CA"/>
    <property type="match status" value="2"/>
</dbReference>
<dbReference type="SUPFAM" id="SSF57603">
    <property type="entry name" value="FnI-like domain"/>
    <property type="match status" value="1"/>
</dbReference>
<organism evidence="8">
    <name type="scientific">Caenorhabditis brenneri</name>
    <name type="common">Nematode worm</name>
    <dbReference type="NCBI Taxonomy" id="135651"/>
    <lineage>
        <taxon>Eukaryota</taxon>
        <taxon>Metazoa</taxon>
        <taxon>Ecdysozoa</taxon>
        <taxon>Nematoda</taxon>
        <taxon>Chromadorea</taxon>
        <taxon>Rhabditida</taxon>
        <taxon>Rhabditina</taxon>
        <taxon>Rhabditomorpha</taxon>
        <taxon>Rhabditoidea</taxon>
        <taxon>Rhabditidae</taxon>
        <taxon>Peloderinae</taxon>
        <taxon>Caenorhabditis</taxon>
    </lineage>
</organism>
<dbReference type="Pfam" id="PF07645">
    <property type="entry name" value="EGF_CA"/>
    <property type="match status" value="1"/>
</dbReference>
<evidence type="ECO:0000256" key="3">
    <source>
        <dbReference type="ARBA" id="ARBA00023180"/>
    </source>
</evidence>
<dbReference type="Pfam" id="PF23334">
    <property type="entry name" value="VWC2L_2nd"/>
    <property type="match status" value="1"/>
</dbReference>
<dbReference type="SUPFAM" id="SSF57196">
    <property type="entry name" value="EGF/Laminin"/>
    <property type="match status" value="2"/>
</dbReference>
<feature type="domain" description="EGF-like" evidence="6">
    <location>
        <begin position="378"/>
        <end position="425"/>
    </location>
</feature>
<keyword evidence="2" id="KW-1015">Disulfide bond</keyword>
<dbReference type="HOGENOM" id="CLU_052559_0_0_1"/>
<evidence type="ECO:0000313" key="7">
    <source>
        <dbReference type="EMBL" id="EGT59512.1"/>
    </source>
</evidence>
<dbReference type="PANTHER" id="PTHR24042">
    <property type="entry name" value="NEL HOMOLOG"/>
    <property type="match status" value="1"/>
</dbReference>
<name>G0MHX3_CAEBE</name>
<feature type="domain" description="EGF-like" evidence="6">
    <location>
        <begin position="339"/>
        <end position="377"/>
    </location>
</feature>
<dbReference type="InParanoid" id="G0MHX3"/>
<evidence type="ECO:0000256" key="5">
    <source>
        <dbReference type="SAM" id="SignalP"/>
    </source>
</evidence>
<dbReference type="PROSITE" id="PS01186">
    <property type="entry name" value="EGF_2"/>
    <property type="match status" value="2"/>
</dbReference>